<feature type="compositionally biased region" description="Low complexity" evidence="1">
    <location>
        <begin position="191"/>
        <end position="204"/>
    </location>
</feature>
<sequence>MPPPPRPPPPRPPQGALRKRTMALKRGGGEPEEEEAGGGRVPEAPAKRPRHGPGRRRRDEGVPARHAEAETGAGERDAASGREPPARGEGKRRSAGGRAEGGEVERAKGWRRLRLGNSAEETSTRGGRADEDDEAERSLVSGDDDDGTADGERVAGTPAAASPKAETSWYRPGVRSPSSTPAQGIGAPRLGASGIAGAASPSMSPDADPDALSTFTIEDIFVEVQ</sequence>
<feature type="region of interest" description="Disordered" evidence="1">
    <location>
        <begin position="1"/>
        <end position="211"/>
    </location>
</feature>
<feature type="compositionally biased region" description="Pro residues" evidence="1">
    <location>
        <begin position="1"/>
        <end position="13"/>
    </location>
</feature>
<accession>A0AAJ7U4N0</accession>
<gene>
    <name evidence="3" type="primary">LOC116953563</name>
</gene>
<dbReference type="RefSeq" id="XP_032829766.1">
    <property type="nucleotide sequence ID" value="XM_032973875.1"/>
</dbReference>
<proteinExistence type="predicted"/>
<reference evidence="3" key="1">
    <citation type="submission" date="2025-08" db="UniProtKB">
        <authorList>
            <consortium name="RefSeq"/>
        </authorList>
    </citation>
    <scope>IDENTIFICATION</scope>
    <source>
        <tissue evidence="3">Sperm</tissue>
    </source>
</reference>
<feature type="compositionally biased region" description="Basic residues" evidence="1">
    <location>
        <begin position="47"/>
        <end position="56"/>
    </location>
</feature>
<dbReference type="AlphaFoldDB" id="A0AAJ7U4N0"/>
<evidence type="ECO:0000313" key="2">
    <source>
        <dbReference type="Proteomes" id="UP001318040"/>
    </source>
</evidence>
<dbReference type="Proteomes" id="UP001318040">
    <property type="component" value="Chromosome 52"/>
</dbReference>
<feature type="compositionally biased region" description="Basic and acidic residues" evidence="1">
    <location>
        <begin position="57"/>
        <end position="92"/>
    </location>
</feature>
<name>A0AAJ7U4N0_PETMA</name>
<evidence type="ECO:0000313" key="3">
    <source>
        <dbReference type="RefSeq" id="XP_032829766.1"/>
    </source>
</evidence>
<dbReference type="KEGG" id="pmrn:116953563"/>
<organism evidence="2 3">
    <name type="scientific">Petromyzon marinus</name>
    <name type="common">Sea lamprey</name>
    <dbReference type="NCBI Taxonomy" id="7757"/>
    <lineage>
        <taxon>Eukaryota</taxon>
        <taxon>Metazoa</taxon>
        <taxon>Chordata</taxon>
        <taxon>Craniata</taxon>
        <taxon>Vertebrata</taxon>
        <taxon>Cyclostomata</taxon>
        <taxon>Hyperoartia</taxon>
        <taxon>Petromyzontiformes</taxon>
        <taxon>Petromyzontidae</taxon>
        <taxon>Petromyzon</taxon>
    </lineage>
</organism>
<keyword evidence="2" id="KW-1185">Reference proteome</keyword>
<protein>
    <submittedName>
        <fullName evidence="3">Translation initiation factor IF-2-like</fullName>
    </submittedName>
</protein>
<evidence type="ECO:0000256" key="1">
    <source>
        <dbReference type="SAM" id="MobiDB-lite"/>
    </source>
</evidence>